<dbReference type="GO" id="GO:0009451">
    <property type="term" value="P:RNA modification"/>
    <property type="evidence" value="ECO:0007669"/>
    <property type="project" value="InterPro"/>
</dbReference>
<dbReference type="PANTHER" id="PTHR47926">
    <property type="entry name" value="PENTATRICOPEPTIDE REPEAT-CONTAINING PROTEIN"/>
    <property type="match status" value="1"/>
</dbReference>
<feature type="repeat" description="PPR" evidence="2">
    <location>
        <begin position="72"/>
        <end position="106"/>
    </location>
</feature>
<sequence>MEIHLYQPNSTFIHNRLLHVYAKSGESSLAQKLFDKMPHRDIFSYNALLSAYLKSGFVEDMTVLFDRMPCRDPVSYNTVISGLVGSGCLHEAFDVFVGMQREGFEGTDYMYVSLLNSCAKLLDLKHGKQIHGRLAVCDYIGSAFIWNVLCDLYAKCGAIDHARLLFDRVDNRTVVSWNSIISGYLLNGHPERCLELFHDMQVSYLMPDQVTASNISNWSCRGCIACAELASMRHGEIIHRTSVRIGIELELLVSSSLVDMYSKCGNTADAWVVFEAMPTRNVVSWNSMILGYAQNGKDSEALALYAKMLEQNYKPDDITFVGVLSACNHAGYIDKAVDLVKEPLKAGPYVVLSKMYAACGRWKDVALIRSLMKNKNVKKFAAYGWIEIDNSIHKFVSEDRLHPESKQIYEEQEEKFESICYHSEKLALAFGLLKKPILFHHFVEGLALAKIIGNYELMGDKKCTFLRYGKAMGNEPGFLVKLCIKTKGPFTVRKAGAKEMSFSLCPYRQSHPVNNCLAPNCRIKTVELLMAGLTVELNAWVVGPADDVMM</sequence>
<feature type="repeat" description="PPR" evidence="2">
    <location>
        <begin position="173"/>
        <end position="207"/>
    </location>
</feature>
<dbReference type="InterPro" id="IPR046960">
    <property type="entry name" value="PPR_At4g14850-like_plant"/>
</dbReference>
<dbReference type="Gene3D" id="1.25.40.10">
    <property type="entry name" value="Tetratricopeptide repeat domain"/>
    <property type="match status" value="3"/>
</dbReference>
<dbReference type="NCBIfam" id="TIGR00756">
    <property type="entry name" value="PPR"/>
    <property type="match status" value="4"/>
</dbReference>
<dbReference type="Pfam" id="PF20430">
    <property type="entry name" value="Eplus_motif"/>
    <property type="match status" value="1"/>
</dbReference>
<accession>A0AAN8ZTQ4</accession>
<dbReference type="FunFam" id="1.25.40.10:FF:000442">
    <property type="entry name" value="Pentatricopeptide repeat-containing protein At3g49710"/>
    <property type="match status" value="1"/>
</dbReference>
<evidence type="ECO:0000313" key="3">
    <source>
        <dbReference type="EMBL" id="KAK6944925.1"/>
    </source>
</evidence>
<dbReference type="InterPro" id="IPR046849">
    <property type="entry name" value="E2_motif"/>
</dbReference>
<dbReference type="InterPro" id="IPR046848">
    <property type="entry name" value="E_motif"/>
</dbReference>
<proteinExistence type="predicted"/>
<reference evidence="3 4" key="1">
    <citation type="submission" date="2023-12" db="EMBL/GenBank/DDBJ databases">
        <title>A high-quality genome assembly for Dillenia turbinata (Dilleniales).</title>
        <authorList>
            <person name="Chanderbali A."/>
        </authorList>
    </citation>
    <scope>NUCLEOTIDE SEQUENCE [LARGE SCALE GENOMIC DNA]</scope>
    <source>
        <strain evidence="3">LSX21</strain>
        <tissue evidence="3">Leaf</tissue>
    </source>
</reference>
<feature type="repeat" description="PPR" evidence="2">
    <location>
        <begin position="281"/>
        <end position="315"/>
    </location>
</feature>
<dbReference type="InterPro" id="IPR011990">
    <property type="entry name" value="TPR-like_helical_dom_sf"/>
</dbReference>
<dbReference type="PANTHER" id="PTHR47926:SF347">
    <property type="entry name" value="PENTATRICOPEPTIDE REPEAT-CONTAINING PROTEIN"/>
    <property type="match status" value="1"/>
</dbReference>
<dbReference type="FunFam" id="1.25.40.10:FF:000144">
    <property type="entry name" value="Pentatricopeptide repeat-containing protein, mitochondrial"/>
    <property type="match status" value="1"/>
</dbReference>
<comment type="caution">
    <text evidence="3">The sequence shown here is derived from an EMBL/GenBank/DDBJ whole genome shotgun (WGS) entry which is preliminary data.</text>
</comment>
<evidence type="ECO:0000256" key="1">
    <source>
        <dbReference type="ARBA" id="ARBA00022737"/>
    </source>
</evidence>
<dbReference type="Pfam" id="PF13041">
    <property type="entry name" value="PPR_2"/>
    <property type="match status" value="3"/>
</dbReference>
<name>A0AAN8ZTQ4_9MAGN</name>
<dbReference type="Proteomes" id="UP001370490">
    <property type="component" value="Unassembled WGS sequence"/>
</dbReference>
<gene>
    <name evidence="3" type="ORF">RJ641_026027</name>
</gene>
<organism evidence="3 4">
    <name type="scientific">Dillenia turbinata</name>
    <dbReference type="NCBI Taxonomy" id="194707"/>
    <lineage>
        <taxon>Eukaryota</taxon>
        <taxon>Viridiplantae</taxon>
        <taxon>Streptophyta</taxon>
        <taxon>Embryophyta</taxon>
        <taxon>Tracheophyta</taxon>
        <taxon>Spermatophyta</taxon>
        <taxon>Magnoliopsida</taxon>
        <taxon>eudicotyledons</taxon>
        <taxon>Gunneridae</taxon>
        <taxon>Pentapetalae</taxon>
        <taxon>Dilleniales</taxon>
        <taxon>Dilleniaceae</taxon>
        <taxon>Dillenia</taxon>
    </lineage>
</organism>
<keyword evidence="1" id="KW-0677">Repeat</keyword>
<dbReference type="EMBL" id="JBAMMX010000003">
    <property type="protein sequence ID" value="KAK6944925.1"/>
    <property type="molecule type" value="Genomic_DNA"/>
</dbReference>
<dbReference type="AlphaFoldDB" id="A0AAN8ZTQ4"/>
<evidence type="ECO:0000256" key="2">
    <source>
        <dbReference type="PROSITE-ProRule" id="PRU00708"/>
    </source>
</evidence>
<protein>
    <submittedName>
        <fullName evidence="3">E motif</fullName>
    </submittedName>
</protein>
<feature type="repeat" description="PPR" evidence="2">
    <location>
        <begin position="41"/>
        <end position="71"/>
    </location>
</feature>
<dbReference type="Pfam" id="PF01535">
    <property type="entry name" value="PPR"/>
    <property type="match status" value="2"/>
</dbReference>
<evidence type="ECO:0000313" key="4">
    <source>
        <dbReference type="Proteomes" id="UP001370490"/>
    </source>
</evidence>
<keyword evidence="4" id="KW-1185">Reference proteome</keyword>
<dbReference type="GO" id="GO:0003723">
    <property type="term" value="F:RNA binding"/>
    <property type="evidence" value="ECO:0007669"/>
    <property type="project" value="InterPro"/>
</dbReference>
<dbReference type="Pfam" id="PF20431">
    <property type="entry name" value="E_motif"/>
    <property type="match status" value="1"/>
</dbReference>
<dbReference type="InterPro" id="IPR002885">
    <property type="entry name" value="PPR_rpt"/>
</dbReference>
<dbReference type="PROSITE" id="PS51375">
    <property type="entry name" value="PPR"/>
    <property type="match status" value="4"/>
</dbReference>